<dbReference type="InterPro" id="IPR043502">
    <property type="entry name" value="DNA/RNA_pol_sf"/>
</dbReference>
<dbReference type="SUPFAM" id="SSF56672">
    <property type="entry name" value="DNA/RNA polymerases"/>
    <property type="match status" value="1"/>
</dbReference>
<dbReference type="PROSITE" id="PS50878">
    <property type="entry name" value="RT_POL"/>
    <property type="match status" value="1"/>
</dbReference>
<name>A0A023AXU5_GRENI</name>
<dbReference type="VEuPathDB" id="CryptoDB:GNI_177860"/>
<evidence type="ECO:0000313" key="3">
    <source>
        <dbReference type="Proteomes" id="UP000019763"/>
    </source>
</evidence>
<dbReference type="InterPro" id="IPR043128">
    <property type="entry name" value="Rev_trsase/Diguanyl_cyclase"/>
</dbReference>
<dbReference type="AlphaFoldDB" id="A0A023AXU5"/>
<organism evidence="2 3">
    <name type="scientific">Gregarina niphandrodes</name>
    <name type="common">Septate eugregarine</name>
    <dbReference type="NCBI Taxonomy" id="110365"/>
    <lineage>
        <taxon>Eukaryota</taxon>
        <taxon>Sar</taxon>
        <taxon>Alveolata</taxon>
        <taxon>Apicomplexa</taxon>
        <taxon>Conoidasida</taxon>
        <taxon>Gregarinasina</taxon>
        <taxon>Eugregarinorida</taxon>
        <taxon>Gregarinidae</taxon>
        <taxon>Gregarina</taxon>
    </lineage>
</organism>
<comment type="caution">
    <text evidence="2">The sequence shown here is derived from an EMBL/GenBank/DDBJ whole genome shotgun (WGS) entry which is preliminary data.</text>
</comment>
<dbReference type="GO" id="GO:0003964">
    <property type="term" value="F:RNA-directed DNA polymerase activity"/>
    <property type="evidence" value="ECO:0007669"/>
    <property type="project" value="UniProtKB-KW"/>
</dbReference>
<sequence>MTSWDGGHGHGMRRLSYHWGTGGSEGGGEGAHGVFVEGDTIDSRRWLLSLFGGSISFIPGWVDEDRTVSGCQHCAEWAALPMRVGWFDASLFVSWKEQLASCCPPRAIRQSLGGRTVYSKLDLRNGFCNIPLAEDSRKHTGFVVSGVGTFEWNVLPQGHRCSPGQFQRIMEHVLAEEIRSGAVIDYLGDIIIATHSREAHWVDVEAVLRKLRSYGLAEDKVVLGSVDKAVPKSIIRGGTSECPSR</sequence>
<dbReference type="Gene3D" id="3.10.10.10">
    <property type="entry name" value="HIV Type 1 Reverse Transcriptase, subunit A, domain 1"/>
    <property type="match status" value="1"/>
</dbReference>
<dbReference type="RefSeq" id="XP_011133454.1">
    <property type="nucleotide sequence ID" value="XM_011135152.1"/>
</dbReference>
<feature type="domain" description="Reverse transcriptase" evidence="1">
    <location>
        <begin position="1"/>
        <end position="245"/>
    </location>
</feature>
<reference evidence="2" key="1">
    <citation type="submission" date="2013-12" db="EMBL/GenBank/DDBJ databases">
        <authorList>
            <person name="Omoto C.K."/>
            <person name="Sibley D."/>
            <person name="Venepally P."/>
            <person name="Hadjithomas M."/>
            <person name="Karamycheva S."/>
            <person name="Brunk B."/>
            <person name="Roos D."/>
            <person name="Caler E."/>
            <person name="Lorenzi H."/>
        </authorList>
    </citation>
    <scope>NUCLEOTIDE SEQUENCE</scope>
</reference>
<dbReference type="GeneID" id="22916025"/>
<gene>
    <name evidence="2" type="ORF">GNI_177860</name>
</gene>
<dbReference type="InterPro" id="IPR000477">
    <property type="entry name" value="RT_dom"/>
</dbReference>
<dbReference type="Pfam" id="PF00078">
    <property type="entry name" value="RVT_1"/>
    <property type="match status" value="1"/>
</dbReference>
<keyword evidence="2" id="KW-0695">RNA-directed DNA polymerase</keyword>
<dbReference type="CDD" id="cd01647">
    <property type="entry name" value="RT_LTR"/>
    <property type="match status" value="1"/>
</dbReference>
<proteinExistence type="predicted"/>
<evidence type="ECO:0000313" key="2">
    <source>
        <dbReference type="EMBL" id="EZG43288.1"/>
    </source>
</evidence>
<keyword evidence="2" id="KW-0548">Nucleotidyltransferase</keyword>
<dbReference type="EMBL" id="AFNH02001338">
    <property type="protein sequence ID" value="EZG43288.1"/>
    <property type="molecule type" value="Genomic_DNA"/>
</dbReference>
<dbReference type="PANTHER" id="PTHR33064:SF37">
    <property type="entry name" value="RIBONUCLEASE H"/>
    <property type="match status" value="1"/>
</dbReference>
<dbReference type="Proteomes" id="UP000019763">
    <property type="component" value="Unassembled WGS sequence"/>
</dbReference>
<dbReference type="PANTHER" id="PTHR33064">
    <property type="entry name" value="POL PROTEIN"/>
    <property type="match status" value="1"/>
</dbReference>
<protein>
    <submittedName>
        <fullName evidence="2">RNA-directed DNA polymerase</fullName>
    </submittedName>
</protein>
<keyword evidence="3" id="KW-1185">Reference proteome</keyword>
<dbReference type="InterPro" id="IPR051320">
    <property type="entry name" value="Viral_Replic_Matur_Polypro"/>
</dbReference>
<dbReference type="Gene3D" id="3.30.70.270">
    <property type="match status" value="1"/>
</dbReference>
<keyword evidence="2" id="KW-0808">Transferase</keyword>
<accession>A0A023AXU5</accession>
<evidence type="ECO:0000259" key="1">
    <source>
        <dbReference type="PROSITE" id="PS50878"/>
    </source>
</evidence>
<dbReference type="OrthoDB" id="2286242at2759"/>